<reference evidence="1 2" key="1">
    <citation type="submission" date="2017-03" db="EMBL/GenBank/DDBJ databases">
        <authorList>
            <person name="Afonso C.L."/>
            <person name="Miller P.J."/>
            <person name="Scott M.A."/>
            <person name="Spackman E."/>
            <person name="Goraichik I."/>
            <person name="Dimitrov K.M."/>
            <person name="Suarez D.L."/>
            <person name="Swayne D.E."/>
        </authorList>
    </citation>
    <scope>NUCLEOTIDE SEQUENCE [LARGE SCALE GENOMIC DNA]</scope>
    <source>
        <strain evidence="1">Genome sequencing of Nitrospira japonica strain NJ11</strain>
    </source>
</reference>
<sequence length="39" mass="4431">MIDRARVETDSPTSDPPEVLTLFHHFSRLGYSARQSILS</sequence>
<dbReference type="KEGG" id="nja:NSJP_0707"/>
<dbReference type="STRING" id="1325564.NSJP_0707"/>
<proteinExistence type="predicted"/>
<protein>
    <submittedName>
        <fullName evidence="1">Uncharacterized protein</fullName>
    </submittedName>
</protein>
<name>A0A1W1I1Z0_9BACT</name>
<evidence type="ECO:0000313" key="2">
    <source>
        <dbReference type="Proteomes" id="UP000192042"/>
    </source>
</evidence>
<evidence type="ECO:0000313" key="1">
    <source>
        <dbReference type="EMBL" id="SLM46879.1"/>
    </source>
</evidence>
<accession>A0A1W1I1Z0</accession>
<gene>
    <name evidence="1" type="ORF">NSJP_0707</name>
</gene>
<organism evidence="1 2">
    <name type="scientific">Nitrospira japonica</name>
    <dbReference type="NCBI Taxonomy" id="1325564"/>
    <lineage>
        <taxon>Bacteria</taxon>
        <taxon>Pseudomonadati</taxon>
        <taxon>Nitrospirota</taxon>
        <taxon>Nitrospiria</taxon>
        <taxon>Nitrospirales</taxon>
        <taxon>Nitrospiraceae</taxon>
        <taxon>Nitrospira</taxon>
    </lineage>
</organism>
<dbReference type="AlphaFoldDB" id="A0A1W1I1Z0"/>
<dbReference type="EMBL" id="LT828648">
    <property type="protein sequence ID" value="SLM46879.1"/>
    <property type="molecule type" value="Genomic_DNA"/>
</dbReference>
<dbReference type="Proteomes" id="UP000192042">
    <property type="component" value="Chromosome I"/>
</dbReference>
<keyword evidence="2" id="KW-1185">Reference proteome</keyword>